<comment type="caution">
    <text evidence="6">The sequence shown here is derived from an EMBL/GenBank/DDBJ whole genome shotgun (WGS) entry which is preliminary data.</text>
</comment>
<dbReference type="InterPro" id="IPR010562">
    <property type="entry name" value="Haemolymph_juvenile_hormone-bd"/>
</dbReference>
<feature type="chain" id="PRO_5044023672" description="Protein takeout-like" evidence="5">
    <location>
        <begin position="23"/>
        <end position="306"/>
    </location>
</feature>
<dbReference type="PANTHER" id="PTHR11008">
    <property type="entry name" value="PROTEIN TAKEOUT-LIKE PROTEIN"/>
    <property type="match status" value="1"/>
</dbReference>
<keyword evidence="1 5" id="KW-0732">Signal</keyword>
<feature type="region of interest" description="Disordered" evidence="4">
    <location>
        <begin position="270"/>
        <end position="306"/>
    </location>
</feature>
<evidence type="ECO:0008006" key="8">
    <source>
        <dbReference type="Google" id="ProtNLM"/>
    </source>
</evidence>
<accession>A0AAV7XFP6</accession>
<evidence type="ECO:0000256" key="3">
    <source>
        <dbReference type="ARBA" id="ARBA00060902"/>
    </source>
</evidence>
<dbReference type="GO" id="GO:0007623">
    <property type="term" value="P:circadian rhythm"/>
    <property type="evidence" value="ECO:0007669"/>
    <property type="project" value="UniProtKB-ARBA"/>
</dbReference>
<protein>
    <recommendedName>
        <fullName evidence="8">Protein takeout-like</fullName>
    </recommendedName>
</protein>
<proteinExistence type="inferred from homology"/>
<organism evidence="6 7">
    <name type="scientific">Megalurothrips usitatus</name>
    <name type="common">bean blossom thrips</name>
    <dbReference type="NCBI Taxonomy" id="439358"/>
    <lineage>
        <taxon>Eukaryota</taxon>
        <taxon>Metazoa</taxon>
        <taxon>Ecdysozoa</taxon>
        <taxon>Arthropoda</taxon>
        <taxon>Hexapoda</taxon>
        <taxon>Insecta</taxon>
        <taxon>Pterygota</taxon>
        <taxon>Neoptera</taxon>
        <taxon>Paraneoptera</taxon>
        <taxon>Thysanoptera</taxon>
        <taxon>Terebrantia</taxon>
        <taxon>Thripoidea</taxon>
        <taxon>Thripidae</taxon>
        <taxon>Megalurothrips</taxon>
    </lineage>
</organism>
<evidence type="ECO:0000256" key="5">
    <source>
        <dbReference type="SAM" id="SignalP"/>
    </source>
</evidence>
<gene>
    <name evidence="6" type="ORF">ONE63_001249</name>
</gene>
<dbReference type="Gene3D" id="3.15.10.30">
    <property type="entry name" value="Haemolymph juvenile hormone binding protein"/>
    <property type="match status" value="1"/>
</dbReference>
<evidence type="ECO:0000313" key="7">
    <source>
        <dbReference type="Proteomes" id="UP001075354"/>
    </source>
</evidence>
<dbReference type="InterPro" id="IPR038606">
    <property type="entry name" value="To_sf"/>
</dbReference>
<name>A0AAV7XFP6_9NEOP</name>
<comment type="similarity">
    <text evidence="3">Belongs to the TO family.</text>
</comment>
<dbReference type="EMBL" id="JAPTSV010000010">
    <property type="protein sequence ID" value="KAJ1523383.1"/>
    <property type="molecule type" value="Genomic_DNA"/>
</dbReference>
<reference evidence="6" key="1">
    <citation type="submission" date="2022-12" db="EMBL/GenBank/DDBJ databases">
        <title>Chromosome-level genome assembly of the bean flower thrips Megalurothrips usitatus.</title>
        <authorList>
            <person name="Ma L."/>
            <person name="Liu Q."/>
            <person name="Li H."/>
            <person name="Cai W."/>
        </authorList>
    </citation>
    <scope>NUCLEOTIDE SEQUENCE</scope>
    <source>
        <strain evidence="6">Cailab_2022a</strain>
    </source>
</reference>
<dbReference type="PANTHER" id="PTHR11008:SF41">
    <property type="entry name" value="RE70318P"/>
    <property type="match status" value="1"/>
</dbReference>
<evidence type="ECO:0000256" key="1">
    <source>
        <dbReference type="ARBA" id="ARBA00022729"/>
    </source>
</evidence>
<sequence length="306" mass="33829">MRASVKCAPVLVLASLLLLVSGGAVERRVPPFFDDILKQCKVLDQDSLDSCLHHMLNSIRSYLPDGIPEWNIPVLEPLAIRGISLNQGGGNTRIRATFKDLRVSGLSNYTITYVKSDPAKYKFTLGLQFPKLHITGVYDIFGNLLLIPIKGHGPFWADFLEVAADSYNWLIVEHPVGDAGPGRLHLNHTQTDFDIGKVQLRLDELFNNDEFLGETVNTFLNENAHDIIREVKPQFAQEIDKLVKSVFAEAIASLPVGLWEGLVRQKEKQRAVDAEAKGAASASKKRASAKGKQHQAAGADKQAKQR</sequence>
<dbReference type="Proteomes" id="UP001075354">
    <property type="component" value="Chromosome 10"/>
</dbReference>
<keyword evidence="2" id="KW-0090">Biological rhythms</keyword>
<feature type="compositionally biased region" description="Basic residues" evidence="4">
    <location>
        <begin position="283"/>
        <end position="293"/>
    </location>
</feature>
<dbReference type="AlphaFoldDB" id="A0AAV7XFP6"/>
<dbReference type="Pfam" id="PF06585">
    <property type="entry name" value="JHBP"/>
    <property type="match status" value="1"/>
</dbReference>
<dbReference type="FunFam" id="3.15.10.30:FF:000001">
    <property type="entry name" value="Takeout-like protein 1"/>
    <property type="match status" value="1"/>
</dbReference>
<evidence type="ECO:0000256" key="4">
    <source>
        <dbReference type="SAM" id="MobiDB-lite"/>
    </source>
</evidence>
<evidence type="ECO:0000256" key="2">
    <source>
        <dbReference type="ARBA" id="ARBA00023108"/>
    </source>
</evidence>
<evidence type="ECO:0000313" key="6">
    <source>
        <dbReference type="EMBL" id="KAJ1523383.1"/>
    </source>
</evidence>
<keyword evidence="7" id="KW-1185">Reference proteome</keyword>
<dbReference type="SMART" id="SM00700">
    <property type="entry name" value="JHBP"/>
    <property type="match status" value="1"/>
</dbReference>
<feature type="signal peptide" evidence="5">
    <location>
        <begin position="1"/>
        <end position="22"/>
    </location>
</feature>